<accession>A0A251T0M4</accession>
<evidence type="ECO:0000313" key="2">
    <source>
        <dbReference type="Proteomes" id="UP000215914"/>
    </source>
</evidence>
<reference evidence="2" key="1">
    <citation type="journal article" date="2017" name="Nature">
        <title>The sunflower genome provides insights into oil metabolism, flowering and Asterid evolution.</title>
        <authorList>
            <person name="Badouin H."/>
            <person name="Gouzy J."/>
            <person name="Grassa C.J."/>
            <person name="Murat F."/>
            <person name="Staton S.E."/>
            <person name="Cottret L."/>
            <person name="Lelandais-Briere C."/>
            <person name="Owens G.L."/>
            <person name="Carrere S."/>
            <person name="Mayjonade B."/>
            <person name="Legrand L."/>
            <person name="Gill N."/>
            <person name="Kane N.C."/>
            <person name="Bowers J.E."/>
            <person name="Hubner S."/>
            <person name="Bellec A."/>
            <person name="Berard A."/>
            <person name="Berges H."/>
            <person name="Blanchet N."/>
            <person name="Boniface M.C."/>
            <person name="Brunel D."/>
            <person name="Catrice O."/>
            <person name="Chaidir N."/>
            <person name="Claudel C."/>
            <person name="Donnadieu C."/>
            <person name="Faraut T."/>
            <person name="Fievet G."/>
            <person name="Helmstetter N."/>
            <person name="King M."/>
            <person name="Knapp S.J."/>
            <person name="Lai Z."/>
            <person name="Le Paslier M.C."/>
            <person name="Lippi Y."/>
            <person name="Lorenzon L."/>
            <person name="Mandel J.R."/>
            <person name="Marage G."/>
            <person name="Marchand G."/>
            <person name="Marquand E."/>
            <person name="Bret-Mestries E."/>
            <person name="Morien E."/>
            <person name="Nambeesan S."/>
            <person name="Nguyen T."/>
            <person name="Pegot-Espagnet P."/>
            <person name="Pouilly N."/>
            <person name="Raftis F."/>
            <person name="Sallet E."/>
            <person name="Schiex T."/>
            <person name="Thomas J."/>
            <person name="Vandecasteele C."/>
            <person name="Vares D."/>
            <person name="Vear F."/>
            <person name="Vautrin S."/>
            <person name="Crespi M."/>
            <person name="Mangin B."/>
            <person name="Burke J.M."/>
            <person name="Salse J."/>
            <person name="Munos S."/>
            <person name="Vincourt P."/>
            <person name="Rieseberg L.H."/>
            <person name="Langlade N.B."/>
        </authorList>
    </citation>
    <scope>NUCLEOTIDE SEQUENCE [LARGE SCALE GENOMIC DNA]</scope>
    <source>
        <strain evidence="2">cv. SF193</strain>
    </source>
</reference>
<keyword evidence="2" id="KW-1185">Reference proteome</keyword>
<evidence type="ECO:0000313" key="1">
    <source>
        <dbReference type="EMBL" id="OTG04675.1"/>
    </source>
</evidence>
<organism evidence="1 2">
    <name type="scientific">Helianthus annuus</name>
    <name type="common">Common sunflower</name>
    <dbReference type="NCBI Taxonomy" id="4232"/>
    <lineage>
        <taxon>Eukaryota</taxon>
        <taxon>Viridiplantae</taxon>
        <taxon>Streptophyta</taxon>
        <taxon>Embryophyta</taxon>
        <taxon>Tracheophyta</taxon>
        <taxon>Spermatophyta</taxon>
        <taxon>Magnoliopsida</taxon>
        <taxon>eudicotyledons</taxon>
        <taxon>Gunneridae</taxon>
        <taxon>Pentapetalae</taxon>
        <taxon>asterids</taxon>
        <taxon>campanulids</taxon>
        <taxon>Asterales</taxon>
        <taxon>Asteraceae</taxon>
        <taxon>Asteroideae</taxon>
        <taxon>Heliantheae alliance</taxon>
        <taxon>Heliantheae</taxon>
        <taxon>Helianthus</taxon>
    </lineage>
</organism>
<gene>
    <name evidence="1" type="ORF">HannXRQ_Chr12g0364971</name>
</gene>
<dbReference type="InParanoid" id="A0A251T0M4"/>
<dbReference type="Proteomes" id="UP000215914">
    <property type="component" value="Chromosome 12"/>
</dbReference>
<proteinExistence type="predicted"/>
<protein>
    <submittedName>
        <fullName evidence="1">Uncharacterized protein</fullName>
    </submittedName>
</protein>
<dbReference type="EMBL" id="CM007901">
    <property type="protein sequence ID" value="OTG04675.1"/>
    <property type="molecule type" value="Genomic_DNA"/>
</dbReference>
<dbReference type="AlphaFoldDB" id="A0A251T0M4"/>
<sequence>MRRGCSSRCSGEDEENKDGNVNQWVALAVVQTYNPNAKCLVAVSIFLNACRKLRFLMLKRINTEIRKVQSQIQEAARVLFSLWATIFI</sequence>
<name>A0A251T0M4_HELAN</name>